<gene>
    <name evidence="2" type="ORF">MHHB_P0301</name>
</gene>
<comment type="caution">
    <text evidence="2">The sequence shown here is derived from an EMBL/GenBank/DDBJ whole genome shotgun (WGS) entry which is preliminary data.</text>
</comment>
<name>A0A401HP94_9EURY</name>
<dbReference type="InterPro" id="IPR036388">
    <property type="entry name" value="WH-like_DNA-bd_sf"/>
</dbReference>
<evidence type="ECO:0000259" key="1">
    <source>
        <dbReference type="Pfam" id="PF08279"/>
    </source>
</evidence>
<dbReference type="RefSeq" id="WP_131006869.1">
    <property type="nucleotide sequence ID" value="NZ_BFAX01000002.1"/>
</dbReference>
<keyword evidence="3" id="KW-1185">Reference proteome</keyword>
<dbReference type="Gene3D" id="1.10.10.10">
    <property type="entry name" value="Winged helix-like DNA-binding domain superfamily/Winged helix DNA-binding domain"/>
    <property type="match status" value="1"/>
</dbReference>
<dbReference type="AlphaFoldDB" id="A0A401HP94"/>
<dbReference type="Pfam" id="PF08279">
    <property type="entry name" value="HTH_11"/>
    <property type="match status" value="1"/>
</dbReference>
<protein>
    <recommendedName>
        <fullName evidence="1">Helix-turn-helix type 11 domain-containing protein</fullName>
    </recommendedName>
</protein>
<sequence>MEIRYEDIKLDFWSFLREAYKKNIKLDLGHFIILIKLLEINKEYNNLIKIHGKRNARKILEDKGIFSKNSEYVSGEYLKKCISRNSRGAVYSRIKDLQSLGFEIKTKPGALGGYKLLKTPQWFRLLDS</sequence>
<accession>A0A401HP94</accession>
<dbReference type="EMBL" id="BFAX01000002">
    <property type="protein sequence ID" value="GBF36076.1"/>
    <property type="molecule type" value="Genomic_DNA"/>
</dbReference>
<reference evidence="2 3" key="1">
    <citation type="journal article" date="2019" name="Int. J. Syst. Evol. Microbiol.">
        <title>Methanofervidicoccus abyssi gen. nov., sp. nov., a hydrogenotrophic methanogen, isolated from a hydrothermal vent chimney in the Mid-Cayman Spreading Center, the Caribbean Sea.</title>
        <authorList>
            <person name="Sakai S."/>
            <person name="Takaki Y."/>
            <person name="Miyazaki M."/>
            <person name="Ogawara M."/>
            <person name="Yanagawa K."/>
            <person name="Miyazaki J."/>
            <person name="Takai K."/>
        </authorList>
    </citation>
    <scope>NUCLEOTIDE SEQUENCE [LARGE SCALE GENOMIC DNA]</scope>
    <source>
        <strain evidence="2 3">HHB</strain>
    </source>
</reference>
<organism evidence="2 3">
    <name type="scientific">Methanofervidicoccus abyssi</name>
    <dbReference type="NCBI Taxonomy" id="2082189"/>
    <lineage>
        <taxon>Archaea</taxon>
        <taxon>Methanobacteriati</taxon>
        <taxon>Methanobacteriota</taxon>
        <taxon>Methanomada group</taxon>
        <taxon>Methanococci</taxon>
        <taxon>Methanococcales</taxon>
        <taxon>Methanofervidicoccus</taxon>
    </lineage>
</organism>
<dbReference type="Proteomes" id="UP000290527">
    <property type="component" value="Unassembled WGS sequence"/>
</dbReference>
<evidence type="ECO:0000313" key="2">
    <source>
        <dbReference type="EMBL" id="GBF36076.1"/>
    </source>
</evidence>
<feature type="domain" description="Helix-turn-helix type 11" evidence="1">
    <location>
        <begin position="66"/>
        <end position="115"/>
    </location>
</feature>
<dbReference type="OrthoDB" id="63512at2157"/>
<dbReference type="InterPro" id="IPR013196">
    <property type="entry name" value="HTH_11"/>
</dbReference>
<proteinExistence type="predicted"/>
<evidence type="ECO:0000313" key="3">
    <source>
        <dbReference type="Proteomes" id="UP000290527"/>
    </source>
</evidence>